<organism evidence="1">
    <name type="scientific">mine drainage metagenome</name>
    <dbReference type="NCBI Taxonomy" id="410659"/>
    <lineage>
        <taxon>unclassified sequences</taxon>
        <taxon>metagenomes</taxon>
        <taxon>ecological metagenomes</taxon>
    </lineage>
</organism>
<evidence type="ECO:0000313" key="1">
    <source>
        <dbReference type="EMBL" id="CBH97947.1"/>
    </source>
</evidence>
<dbReference type="EMBL" id="CABM01000048">
    <property type="protein sequence ID" value="CBH97947.1"/>
    <property type="molecule type" value="Genomic_DNA"/>
</dbReference>
<dbReference type="AlphaFoldDB" id="E6PSP0"/>
<accession>E6PSP0</accession>
<sequence>MNKIDNTMSNAGVFWNKKAQCLVIYENPGCATATQFLTGWACWVDGFQLQRGALSLEDLLEDVWSFETHGGDGPTLENIQSVLVFETTIHMSPRLEFSRSEIKKAAP</sequence>
<proteinExistence type="predicted"/>
<name>E6PSP0_9ZZZZ</name>
<comment type="caution">
    <text evidence="1">The sequence shown here is derived from an EMBL/GenBank/DDBJ whole genome shotgun (WGS) entry which is preliminary data.</text>
</comment>
<protein>
    <submittedName>
        <fullName evidence="1">Uncharacterized protein</fullName>
    </submittedName>
</protein>
<reference evidence="1" key="1">
    <citation type="submission" date="2009-10" db="EMBL/GenBank/DDBJ databases">
        <title>Diversity of trophic interactions inside an arsenic-rich microbial ecosystem.</title>
        <authorList>
            <person name="Bertin P.N."/>
            <person name="Heinrich-Salmeron A."/>
            <person name="Pelletier E."/>
            <person name="Goulhen-Chollet F."/>
            <person name="Arsene-Ploetze F."/>
            <person name="Gallien S."/>
            <person name="Calteau A."/>
            <person name="Vallenet D."/>
            <person name="Casiot C."/>
            <person name="Chane-Woon-Ming B."/>
            <person name="Giloteaux L."/>
            <person name="Barakat M."/>
            <person name="Bonnefoy V."/>
            <person name="Bruneel O."/>
            <person name="Chandler M."/>
            <person name="Cleiss J."/>
            <person name="Duran R."/>
            <person name="Elbaz-Poulichet F."/>
            <person name="Fonknechten N."/>
            <person name="Lauga B."/>
            <person name="Mornico D."/>
            <person name="Ortet P."/>
            <person name="Schaeffer C."/>
            <person name="Siguier P."/>
            <person name="Alexander Thil Smith A."/>
            <person name="Van Dorsselaer A."/>
            <person name="Weissenbach J."/>
            <person name="Medigue C."/>
            <person name="Le Paslier D."/>
        </authorList>
    </citation>
    <scope>NUCLEOTIDE SEQUENCE</scope>
</reference>
<gene>
    <name evidence="1" type="ORF">CARN2_3423</name>
</gene>